<evidence type="ECO:0000259" key="1">
    <source>
        <dbReference type="Pfam" id="PF10276"/>
    </source>
</evidence>
<dbReference type="EMBL" id="FXAG01000022">
    <property type="protein sequence ID" value="SMF45211.1"/>
    <property type="molecule type" value="Genomic_DNA"/>
</dbReference>
<feature type="domain" description="Zinc finger CHCC-type" evidence="1">
    <location>
        <begin position="33"/>
        <end position="56"/>
    </location>
</feature>
<protein>
    <submittedName>
        <fullName evidence="2">Uncharacterized conserved protein, contains Zn-finger domain</fullName>
    </submittedName>
</protein>
<dbReference type="RefSeq" id="WP_085277434.1">
    <property type="nucleotide sequence ID" value="NZ_FXAG01000022.1"/>
</dbReference>
<accession>A0A1Y6CAB0</accession>
<sequence>MTVLKENTQRVIEVTEKDLPLHCPMPDMVKWNAHPRVFLPVHKTGEALCPYCGTRYKLVGPVSGHHH</sequence>
<proteinExistence type="predicted"/>
<evidence type="ECO:0000313" key="2">
    <source>
        <dbReference type="EMBL" id="SMF45211.1"/>
    </source>
</evidence>
<keyword evidence="3" id="KW-1185">Reference proteome</keyword>
<dbReference type="Pfam" id="PF10276">
    <property type="entry name" value="zf-CHCC"/>
    <property type="match status" value="1"/>
</dbReference>
<evidence type="ECO:0000313" key="3">
    <source>
        <dbReference type="Proteomes" id="UP000192920"/>
    </source>
</evidence>
<gene>
    <name evidence="2" type="ORF">SAMN02745746_03338</name>
</gene>
<dbReference type="Gene3D" id="2.60.260.40">
    <property type="entry name" value="q5lls5 like domains"/>
    <property type="match status" value="1"/>
</dbReference>
<dbReference type="AlphaFoldDB" id="A0A1Y6CAB0"/>
<reference evidence="3" key="1">
    <citation type="submission" date="2017-04" db="EMBL/GenBank/DDBJ databases">
        <authorList>
            <person name="Varghese N."/>
            <person name="Submissions S."/>
        </authorList>
    </citation>
    <scope>NUCLEOTIDE SEQUENCE [LARGE SCALE GENOMIC DNA]</scope>
    <source>
        <strain evidence="3">DSM 22618</strain>
    </source>
</reference>
<organism evidence="2 3">
    <name type="scientific">Pseudogulbenkiania subflava DSM 22618</name>
    <dbReference type="NCBI Taxonomy" id="1123014"/>
    <lineage>
        <taxon>Bacteria</taxon>
        <taxon>Pseudomonadati</taxon>
        <taxon>Pseudomonadota</taxon>
        <taxon>Betaproteobacteria</taxon>
        <taxon>Neisseriales</taxon>
        <taxon>Chromobacteriaceae</taxon>
        <taxon>Pseudogulbenkiania</taxon>
    </lineage>
</organism>
<dbReference type="Proteomes" id="UP000192920">
    <property type="component" value="Unassembled WGS sequence"/>
</dbReference>
<dbReference type="STRING" id="1123014.SAMN02745746_03338"/>
<dbReference type="InterPro" id="IPR019401">
    <property type="entry name" value="Znf_CHCC"/>
</dbReference>
<name>A0A1Y6CAB0_9NEIS</name>